<accession>A0AAU4K3C1</accession>
<dbReference type="Proteomes" id="UP001432128">
    <property type="component" value="Chromosome"/>
</dbReference>
<keyword evidence="2" id="KW-0808">Transferase</keyword>
<dbReference type="InterPro" id="IPR029063">
    <property type="entry name" value="SAM-dependent_MTases_sf"/>
</dbReference>
<dbReference type="Pfam" id="PF13578">
    <property type="entry name" value="Methyltransf_24"/>
    <property type="match status" value="1"/>
</dbReference>
<reference evidence="2 3" key="1">
    <citation type="submission" date="2022-10" db="EMBL/GenBank/DDBJ databases">
        <title>The complete genomes of actinobacterial strains from the NBC collection.</title>
        <authorList>
            <person name="Joergensen T.S."/>
            <person name="Alvarez Arevalo M."/>
            <person name="Sterndorff E.B."/>
            <person name="Faurdal D."/>
            <person name="Vuksanovic O."/>
            <person name="Mourched A.-S."/>
            <person name="Charusanti P."/>
            <person name="Shaw S."/>
            <person name="Blin K."/>
            <person name="Weber T."/>
        </authorList>
    </citation>
    <scope>NUCLEOTIDE SEQUENCE [LARGE SCALE GENOMIC DNA]</scope>
    <source>
        <strain evidence="2 3">NBC_00319</strain>
    </source>
</reference>
<evidence type="ECO:0000256" key="1">
    <source>
        <dbReference type="SAM" id="MobiDB-lite"/>
    </source>
</evidence>
<organism evidence="2 3">
    <name type="scientific">Williamsia herbipolensis</name>
    <dbReference type="NCBI Taxonomy" id="1603258"/>
    <lineage>
        <taxon>Bacteria</taxon>
        <taxon>Bacillati</taxon>
        <taxon>Actinomycetota</taxon>
        <taxon>Actinomycetes</taxon>
        <taxon>Mycobacteriales</taxon>
        <taxon>Nocardiaceae</taxon>
        <taxon>Williamsia</taxon>
    </lineage>
</organism>
<dbReference type="AlphaFoldDB" id="A0AAU4K3C1"/>
<proteinExistence type="predicted"/>
<keyword evidence="2" id="KW-0489">Methyltransferase</keyword>
<protein>
    <submittedName>
        <fullName evidence="2">Class I SAM-dependent methyltransferase</fullName>
    </submittedName>
</protein>
<evidence type="ECO:0000313" key="3">
    <source>
        <dbReference type="Proteomes" id="UP001432128"/>
    </source>
</evidence>
<dbReference type="GO" id="GO:0008168">
    <property type="term" value="F:methyltransferase activity"/>
    <property type="evidence" value="ECO:0007669"/>
    <property type="project" value="UniProtKB-KW"/>
</dbReference>
<feature type="region of interest" description="Disordered" evidence="1">
    <location>
        <begin position="1"/>
        <end position="21"/>
    </location>
</feature>
<dbReference type="EMBL" id="CP108021">
    <property type="protein sequence ID" value="WUM20473.1"/>
    <property type="molecule type" value="Genomic_DNA"/>
</dbReference>
<gene>
    <name evidence="2" type="ORF">OG579_01065</name>
</gene>
<keyword evidence="3" id="KW-1185">Reference proteome</keyword>
<dbReference type="GO" id="GO:0032259">
    <property type="term" value="P:methylation"/>
    <property type="evidence" value="ECO:0007669"/>
    <property type="project" value="UniProtKB-KW"/>
</dbReference>
<name>A0AAU4K3C1_9NOCA</name>
<evidence type="ECO:0000313" key="2">
    <source>
        <dbReference type="EMBL" id="WUM20473.1"/>
    </source>
</evidence>
<sequence>MAFGQRGVRSTRRFTPSGVGQGETFTVVDLFGDPAPSEDNDEENRQSYAGLTQEVFCENYRRVHDELPAIVRGPSTVMTDRLAHAACRFAHIDAGHLFEQVRADLLDTRTLLAAQGIVVADDWRTIHAPGVSAALWELVANHGLSPICVSSMKFYATWGDATPYLEALDRWLATTDPRAFDVRRDRVHGRPITMLTDGHITSRRDGPGTARWLWGEVKRRL</sequence>
<dbReference type="Gene3D" id="3.40.50.150">
    <property type="entry name" value="Vaccinia Virus protein VP39"/>
    <property type="match status" value="1"/>
</dbReference>
<dbReference type="KEGG" id="whr:OG579_01065"/>
<dbReference type="RefSeq" id="WP_328857771.1">
    <property type="nucleotide sequence ID" value="NZ_CP108021.1"/>
</dbReference>